<evidence type="ECO:0000313" key="1">
    <source>
        <dbReference type="EMBL" id="PID58224.1"/>
    </source>
</evidence>
<reference evidence="1 2" key="1">
    <citation type="submission" date="2017-10" db="EMBL/GenBank/DDBJ databases">
        <title>Novel microbial diversity and functional potential in the marine mammal oral microbiome.</title>
        <authorList>
            <person name="Dudek N.K."/>
            <person name="Sun C.L."/>
            <person name="Burstein D."/>
            <person name="Kantor R.S."/>
            <person name="Aliaga Goltsman D.S."/>
            <person name="Bik E.M."/>
            <person name="Thomas B.C."/>
            <person name="Banfield J.F."/>
            <person name="Relman D.A."/>
        </authorList>
    </citation>
    <scope>NUCLEOTIDE SEQUENCE [LARGE SCALE GENOMIC DNA]</scope>
    <source>
        <strain evidence="1">DOLZORAL124_49_17</strain>
    </source>
</reference>
<protein>
    <submittedName>
        <fullName evidence="1">Uncharacterized protein</fullName>
    </submittedName>
</protein>
<organism evidence="1 2">
    <name type="scientific">candidate division KSB3 bacterium</name>
    <dbReference type="NCBI Taxonomy" id="2044937"/>
    <lineage>
        <taxon>Bacteria</taxon>
        <taxon>candidate division KSB3</taxon>
    </lineage>
</organism>
<dbReference type="Proteomes" id="UP000229740">
    <property type="component" value="Unassembled WGS sequence"/>
</dbReference>
<gene>
    <name evidence="1" type="ORF">CSB45_03920</name>
</gene>
<sequence length="69" mass="8021">MTCQASWSAEIGIYSADNMPALYFLYQAMIIHPQIVKENLFTYIFIIVREYRPYSQREDGIPLTAFPAL</sequence>
<name>A0A2G6E853_9BACT</name>
<dbReference type="AlphaFoldDB" id="A0A2G6E853"/>
<evidence type="ECO:0000313" key="2">
    <source>
        <dbReference type="Proteomes" id="UP000229740"/>
    </source>
</evidence>
<proteinExistence type="predicted"/>
<accession>A0A2G6E853</accession>
<dbReference type="EMBL" id="PDPS01000023">
    <property type="protein sequence ID" value="PID58224.1"/>
    <property type="molecule type" value="Genomic_DNA"/>
</dbReference>
<comment type="caution">
    <text evidence="1">The sequence shown here is derived from an EMBL/GenBank/DDBJ whole genome shotgun (WGS) entry which is preliminary data.</text>
</comment>